<dbReference type="EMBL" id="JACJLA010000015">
    <property type="protein sequence ID" value="MBM6913262.1"/>
    <property type="molecule type" value="Genomic_DNA"/>
</dbReference>
<organism evidence="1 2">
    <name type="scientific">Veillonella magna</name>
    <dbReference type="NCBI Taxonomy" id="464322"/>
    <lineage>
        <taxon>Bacteria</taxon>
        <taxon>Bacillati</taxon>
        <taxon>Bacillota</taxon>
        <taxon>Negativicutes</taxon>
        <taxon>Veillonellales</taxon>
        <taxon>Veillonellaceae</taxon>
        <taxon>Veillonella</taxon>
    </lineage>
</organism>
<gene>
    <name evidence="1" type="ORF">H6A01_08010</name>
</gene>
<reference evidence="1 2" key="1">
    <citation type="journal article" date="2021" name="Sci. Rep.">
        <title>The distribution of antibiotic resistance genes in chicken gut microbiota commensals.</title>
        <authorList>
            <person name="Juricova H."/>
            <person name="Matiasovicova J."/>
            <person name="Kubasova T."/>
            <person name="Cejkova D."/>
            <person name="Rychlik I."/>
        </authorList>
    </citation>
    <scope>NUCLEOTIDE SEQUENCE [LARGE SCALE GENOMIC DNA]</scope>
    <source>
        <strain evidence="1 2">An537</strain>
    </source>
</reference>
<dbReference type="InterPro" id="IPR021321">
    <property type="entry name" value="DUF2922"/>
</dbReference>
<comment type="caution">
    <text evidence="1">The sequence shown here is derived from an EMBL/GenBank/DDBJ whole genome shotgun (WGS) entry which is preliminary data.</text>
</comment>
<dbReference type="Pfam" id="PF11148">
    <property type="entry name" value="DUF2922"/>
    <property type="match status" value="1"/>
</dbReference>
<sequence>MIRKHNSVKDIIKLNFTDDEGKATFALAVDFPKESLTAEELEDVGRYIAMAGFFKSSDGHVICRYLCAHREETTVKEV</sequence>
<keyword evidence="2" id="KW-1185">Reference proteome</keyword>
<dbReference type="RefSeq" id="WP_205088213.1">
    <property type="nucleotide sequence ID" value="NZ_CALXQD010000006.1"/>
</dbReference>
<name>A0ABS2GIC8_9FIRM</name>
<evidence type="ECO:0000313" key="1">
    <source>
        <dbReference type="EMBL" id="MBM6913262.1"/>
    </source>
</evidence>
<proteinExistence type="predicted"/>
<accession>A0ABS2GIC8</accession>
<protein>
    <submittedName>
        <fullName evidence="1">DUF2922 family protein</fullName>
    </submittedName>
</protein>
<evidence type="ECO:0000313" key="2">
    <source>
        <dbReference type="Proteomes" id="UP000707138"/>
    </source>
</evidence>
<dbReference type="Proteomes" id="UP000707138">
    <property type="component" value="Unassembled WGS sequence"/>
</dbReference>